<protein>
    <submittedName>
        <fullName evidence="2">Uncharacterized protein</fullName>
    </submittedName>
</protein>
<evidence type="ECO:0000313" key="2">
    <source>
        <dbReference type="EMBL" id="KAL3803490.1"/>
    </source>
</evidence>
<sequence length="291" mass="32194">MALSYHELTYNQHKDPKAQRQQFLVICLIMAVLVVHSALNAGILAPLSITRDVFPGGEFVFKLMTNDYVASFGAVRTISSDLGIDENGVQQPRDGVDFLYTVFLDDPSIVPGGKTRFASGALLQKGDGGMRSRLLEANKSIPPDVHGTQSKNTRYEVAKLPKVTAAVAQHPFTDGVWSALLMKYKIVPAFKKHAKHHNTRDEIIISTCSETENMCTFYMPLSKVDKFYVGKPTAAEYAKRFDKDMGFLEKIGIDTAAFSTRKIPGVDLSNVWRGSKKALGLKDFSKGKEEL</sequence>
<dbReference type="EMBL" id="JABMIG020000013">
    <property type="protein sequence ID" value="KAL3803490.1"/>
    <property type="molecule type" value="Genomic_DNA"/>
</dbReference>
<keyword evidence="1" id="KW-0812">Transmembrane</keyword>
<proteinExistence type="predicted"/>
<organism evidence="2 3">
    <name type="scientific">Cyclotella cryptica</name>
    <dbReference type="NCBI Taxonomy" id="29204"/>
    <lineage>
        <taxon>Eukaryota</taxon>
        <taxon>Sar</taxon>
        <taxon>Stramenopiles</taxon>
        <taxon>Ochrophyta</taxon>
        <taxon>Bacillariophyta</taxon>
        <taxon>Coscinodiscophyceae</taxon>
        <taxon>Thalassiosirophycidae</taxon>
        <taxon>Stephanodiscales</taxon>
        <taxon>Stephanodiscaceae</taxon>
        <taxon>Cyclotella</taxon>
    </lineage>
</organism>
<comment type="caution">
    <text evidence="2">The sequence shown here is derived from an EMBL/GenBank/DDBJ whole genome shotgun (WGS) entry which is preliminary data.</text>
</comment>
<keyword evidence="3" id="KW-1185">Reference proteome</keyword>
<evidence type="ECO:0000313" key="3">
    <source>
        <dbReference type="Proteomes" id="UP001516023"/>
    </source>
</evidence>
<gene>
    <name evidence="2" type="ORF">HJC23_014038</name>
</gene>
<dbReference type="AlphaFoldDB" id="A0ABD3QZ97"/>
<accession>A0ABD3QZ97</accession>
<dbReference type="Proteomes" id="UP001516023">
    <property type="component" value="Unassembled WGS sequence"/>
</dbReference>
<name>A0ABD3QZ97_9STRA</name>
<feature type="transmembrane region" description="Helical" evidence="1">
    <location>
        <begin position="23"/>
        <end position="45"/>
    </location>
</feature>
<keyword evidence="1" id="KW-0472">Membrane</keyword>
<evidence type="ECO:0000256" key="1">
    <source>
        <dbReference type="SAM" id="Phobius"/>
    </source>
</evidence>
<reference evidence="2 3" key="1">
    <citation type="journal article" date="2020" name="G3 (Bethesda)">
        <title>Improved Reference Genome for Cyclotella cryptica CCMP332, a Model for Cell Wall Morphogenesis, Salinity Adaptation, and Lipid Production in Diatoms (Bacillariophyta).</title>
        <authorList>
            <person name="Roberts W.R."/>
            <person name="Downey K.M."/>
            <person name="Ruck E.C."/>
            <person name="Traller J.C."/>
            <person name="Alverson A.J."/>
        </authorList>
    </citation>
    <scope>NUCLEOTIDE SEQUENCE [LARGE SCALE GENOMIC DNA]</scope>
    <source>
        <strain evidence="2 3">CCMP332</strain>
    </source>
</reference>
<keyword evidence="1" id="KW-1133">Transmembrane helix</keyword>